<dbReference type="Ensembl" id="ENSOART00020059211.1">
    <property type="protein sequence ID" value="ENSOARP00020034762.1"/>
    <property type="gene ID" value="ENSOARG00020028946.1"/>
</dbReference>
<protein>
    <submittedName>
        <fullName evidence="1">Uncharacterized protein</fullName>
    </submittedName>
</protein>
<reference evidence="1" key="2">
    <citation type="submission" date="2025-08" db="UniProtKB">
        <authorList>
            <consortium name="Ensembl"/>
        </authorList>
    </citation>
    <scope>IDENTIFICATION</scope>
</reference>
<name>A0AC11CV58_SHEEP</name>
<accession>A0AC11CV58</accession>
<evidence type="ECO:0000313" key="1">
    <source>
        <dbReference type="Ensembl" id="ENSOARP00020034762.1"/>
    </source>
</evidence>
<reference evidence="1" key="3">
    <citation type="submission" date="2025-09" db="UniProtKB">
        <authorList>
            <consortium name="Ensembl"/>
        </authorList>
    </citation>
    <scope>IDENTIFICATION</scope>
</reference>
<proteinExistence type="predicted"/>
<organism evidence="1">
    <name type="scientific">Ovis aries</name>
    <name type="common">Sheep</name>
    <dbReference type="NCBI Taxonomy" id="9940"/>
    <lineage>
        <taxon>Eukaryota</taxon>
        <taxon>Metazoa</taxon>
        <taxon>Chordata</taxon>
        <taxon>Craniata</taxon>
        <taxon>Vertebrata</taxon>
        <taxon>Euteleostomi</taxon>
        <taxon>Mammalia</taxon>
        <taxon>Eutheria</taxon>
        <taxon>Laurasiatheria</taxon>
        <taxon>Artiodactyla</taxon>
        <taxon>Ruminantia</taxon>
        <taxon>Pecora</taxon>
        <taxon>Bovidae</taxon>
        <taxon>Caprinae</taxon>
        <taxon>Ovis</taxon>
    </lineage>
</organism>
<sequence length="164" mass="18283">MSIFNISEGEISAFFLIGIPGMEHVHIWVSVPICLIHLVAILGSCTILFLIKTETSLHEPMYYFLSLLAFSDLGLSVSSPPTMLRIFLFNATGTSPDACFAQEFFIHRFSAMESSVLFIMSIDHLMAIHNPLRYFSILTSARVIKVGLVFTALCFCLSLFPPLL</sequence>
<reference evidence="1" key="1">
    <citation type="submission" date="2020-11" db="EMBL/GenBank/DDBJ databases">
        <authorList>
            <person name="Davenport K.M."/>
            <person name="Bickhart D.M."/>
            <person name="Smith T.P.L."/>
            <person name="Murdoch B.M."/>
            <person name="Rosen B.D."/>
        </authorList>
    </citation>
    <scope>NUCLEOTIDE SEQUENCE [LARGE SCALE GENOMIC DNA]</scope>
    <source>
        <strain evidence="1">OAR_USU_Benz2616</strain>
    </source>
</reference>